<feature type="transmembrane region" description="Helical" evidence="3">
    <location>
        <begin position="6461"/>
        <end position="6481"/>
    </location>
</feature>
<gene>
    <name evidence="5" type="ORF">TrRE_jg9383</name>
</gene>
<evidence type="ECO:0000256" key="3">
    <source>
        <dbReference type="SAM" id="Phobius"/>
    </source>
</evidence>
<accession>A0A9W7E721</accession>
<feature type="domain" description="IPT/TIG" evidence="4">
    <location>
        <begin position="1"/>
        <end position="83"/>
    </location>
</feature>
<feature type="domain" description="IPT/TIG" evidence="4">
    <location>
        <begin position="3901"/>
        <end position="4006"/>
    </location>
</feature>
<feature type="transmembrane region" description="Helical" evidence="3">
    <location>
        <begin position="6313"/>
        <end position="6335"/>
    </location>
</feature>
<dbReference type="CDD" id="cd00603">
    <property type="entry name" value="IPT_PCSR"/>
    <property type="match status" value="7"/>
</dbReference>
<feature type="domain" description="IPT/TIG" evidence="4">
    <location>
        <begin position="2598"/>
        <end position="2683"/>
    </location>
</feature>
<name>A0A9W7E721_9STRA</name>
<feature type="domain" description="IPT/TIG" evidence="4">
    <location>
        <begin position="3808"/>
        <end position="3899"/>
    </location>
</feature>
<dbReference type="CDD" id="cd00102">
    <property type="entry name" value="IPT"/>
    <property type="match status" value="27"/>
</dbReference>
<feature type="domain" description="IPT/TIG" evidence="4">
    <location>
        <begin position="2411"/>
        <end position="2498"/>
    </location>
</feature>
<dbReference type="SUPFAM" id="SSF81296">
    <property type="entry name" value="E set domains"/>
    <property type="match status" value="47"/>
</dbReference>
<feature type="compositionally biased region" description="Basic residues" evidence="2">
    <location>
        <begin position="7202"/>
        <end position="7211"/>
    </location>
</feature>
<dbReference type="SUPFAM" id="SSF57184">
    <property type="entry name" value="Growth factor receptor domain"/>
    <property type="match status" value="1"/>
</dbReference>
<dbReference type="InterPro" id="IPR014756">
    <property type="entry name" value="Ig_E-set"/>
</dbReference>
<feature type="domain" description="IPT/TIG" evidence="4">
    <location>
        <begin position="2773"/>
        <end position="2861"/>
    </location>
</feature>
<feature type="domain" description="IPT/TIG" evidence="4">
    <location>
        <begin position="1876"/>
        <end position="1964"/>
    </location>
</feature>
<dbReference type="InterPro" id="IPR052387">
    <property type="entry name" value="Fibrocystin"/>
</dbReference>
<feature type="domain" description="IPT/TIG" evidence="4">
    <location>
        <begin position="1135"/>
        <end position="1221"/>
    </location>
</feature>
<feature type="transmembrane region" description="Helical" evidence="3">
    <location>
        <begin position="6837"/>
        <end position="6860"/>
    </location>
</feature>
<feature type="domain" description="IPT/TIG" evidence="4">
    <location>
        <begin position="4497"/>
        <end position="4581"/>
    </location>
</feature>
<feature type="domain" description="IPT/TIG" evidence="4">
    <location>
        <begin position="88"/>
        <end position="172"/>
    </location>
</feature>
<feature type="transmembrane region" description="Helical" evidence="3">
    <location>
        <begin position="6542"/>
        <end position="6561"/>
    </location>
</feature>
<sequence>MTIAPPSDNVAGGAIVTVTGTNFEDTSSLSCVFDGKPSPSSTFISPTSVTCEVPPTTSSSTVAFKLTTNGHDYTADALQFNYFQSFAVLSVEPDSAGVDGGDAVLLTGYGFVNDASMKCSFGEIAVPARYISSTSMECDAPSMAQGTTSLEVSLNGEDFTAGSGVAFTFTGVASVSSVSPSFGPISGGTSVTVTGADFEFSNNLKCRFGAASTVSAGYVSPTELVCVVPASTASGTVSVAVSNNGLDFPPSPATFDYKPATFVAKVTPSVGSISGGTVVAVEGTGFEDSPALSVQLSVSSNGIDFSSDTVAFDFLGDPELFSFEPISGAATGGTSVLINGYNFANTHHLSCKFGKVTSPARLVSSSMIECDTPIADGEMVGLIDLSVSLDGVSFFTFGTQFAYVESLVIDSIAPQAGPSSGGTEVVVSGSNFFFSKDLKCRFGETEVSAVFVSAETVICLAPSSLEGSVEVSVSNNGVDFVKSGDVFAFVAAPSITSVVPSKGSIVGGTEVTLSGSGFTDTSSNKCLFGSESVAATFVSSTTVTCTSPPSTTPTASSTVSLEITNNDKDFTTFGNTFQYIKSTQITYVSPPFGAIGGGTEVVISGYNFEDRESIKCKFGTTEVDGTFLSATAVTCAAPATGVGSVDVEISLNGGADYTSSSNVEFEFVSAITIAGVAPQAGPSTGGTSVTVTGAAFLFSKHLKCRFGTSEVAATFVSASSIVCVSPPSSVPSSVEVLVSNNGLDFVAAPSSFVFNNAPAITSVVPSKGSIVGGTEVTLSGSGFTDTSSNKCLFGSESVAATFVSSTTVTCTSPPSTTPTASSTVSLEFTANEIDFSVTGAAFQYVLEPTVVAAAPQVVLGNQDVVTVALSGYNFVDSDLLKCLVNGVTFDGTYVSSTKIECEIALASISTGVQGVYASIDGGDKFTTSFAEVTVMPPISVRSVSPTAATTSGTTLTISGSGFTSSMSTSSYRCLFGDAIETRARTVDNSTLTCPSPKGAFSAAPISVLYSSNHAEATGFFFSSLPDLAVRSLTPAIGSVAVSSSIAVEIVEGEFDLEASYLCAFGPNDDHALFTAAVVVNSTRATCGTPLSPSRSLISTSSVASDQAFLTKLSVHHASSVDFATNKGSDFMFTSSPQVTHVHPSSVSLSTLESVVTISGKNFFSSSSLTCSFGDEKIAARFVSPYRVECSLPSNLEPGDVSVEVSNNAVDFSTSSISLDVLPSSTIVSVFPLEGPPSGGTTVTITGTSFRNVASLRCRFGLQTWVDASYISSNVVTCASPVEVADGEDIGVDLTVCYGNAECAEGELLTFGYTSGIAVVGMDPIIGPRSGGTAVTVTSSIPLDEEHSVCKFGDVVVSPTSFPDSHSMTCVSPAGESDIFFAISANSVDFSASPQTFSYHHEVLVTGVSPSRIPESGGTLQVFGSNFMNVPTVTCHLGQDKVAAKFVSSTEMHCDVPQMQPQTLAVSVGNTGADLVKTGMDLHIEQIATLSSLEPASGPASGGNVVRLTGTNFAPSGRMTCRFGTAVVNAHYVAPGVVDCVAPASSEGQGEVNVAVSRNEVDYSASTVNYKYIPSVFISGVHSKLLERKSGGSRSVVVSGSNFELLEEAHSLACVLTDDAGEEVSRGAAVVKSDVEATCEVSVSIAKQVSPLMLSLVEGDTDVASIPRAITFTDEVFLGGIYPPYAASDEFGDAATVIVEGENFFNSPNLTCFFGSVESPATTFISSTRVQCEVPFQVPQKVPVTVTNTGEDGDLSNEGDFEYFKAATLSSIVPSSSSVDGGAVVTVTGTNFVKSAGLACIFGTTRVDARLLSSNSLECSVPSSDTGGLVAFSLSGWGSYVAQHGAGAIIFEYLEAPNRELDASAIATATSSPTTSLPVLVAASPKSGPESGGTTITVTGSNFFSTTKALCKFGDDSTSPAVFYSPTTVTCVSPSNLSPDMYTLEVSFDSGDTFAVSSGVTFAVYPAIYISDLEPPSGPLSGGTPVRVYGTNFIFSSLLKCKIDSTIVDAVYVSSKEVICVSPRQNSAKALTISVANNDVDFSESSVSFEYVPAITVSEVHPKSGPVPGGTSITVTGANFESTAANVKCRFGSENVPGVVLSETEINCVSPSAYGLGDTAVSFSIVTNDGSVHSINEIFTYHGEIEAFGVSPNSGPTNVAQKLAVSGANFVNSPSLCCRLGGTIIPATFVSSQKVLCAVGTNLPPGSLDLKVSNNCHDFSSSSIFYVVTNAATVYSLSPSKGSVQGGTTVTISGSNFVHSGRVKCHFGDSLTSDARFVSPSELECLAPASNLVEGQVAFALSSMGGSVFGEGEFTFEYVKEVVRVAGISPVSGNLAGGTTVSVAVDGVDSASVAFCKFGSVIVPVASYPSSSSVSCVSPVRTSLVPLIVAVEVSTNGAEFSSDGNYFEYATPPIVAGISPTSGSQAGGTVVTITGSNFIPSTSATCEFGGASSTAVVYISSTLVTCRSPENLLPGDHELRVSFSDGVEHNEGPNNSEYVTFTSYTEAKVVSIFPVLGSNSGGTTVTITGSSFFYSPLLQCMFEGVGVSPATFVSSTSITCISPKRTDVASSNSLSVDVAVSMNGVDFSPIAASFSYAPPPVISSIFPLKGPVIGGTQVTVTGSGFITDADALCQFGEEAVNALVISSTLVSCIAPTHSESSVPVRVSMNSGVDYSLPGASFQFRSALHVTSIVPNSAIVDGGAMATVLGSNFANSKDLTCKFGALLSPSVVFVSSTQISCEVPAAATPHNSVVEVSNNGQDFTQDYVAFAFHGHPSVSFLSPAVGFKEGGTVVQVTGRYFTFTDNIACKFGFKVVPATFVDSSIVECISPAHEAMHGGLEVALEVSGNGFDFTKSDVKFEYVDQPVVTSLSPNVGVVEGVDVVTLSGSNFAKTGQAWCRFVGVKKAISAVTTVQGTVVSDSSVTCVTPARKDEAVNEYYVVVSVNSVDFSTSMMVLTYRPKPLIETVFPTYGSTLGTTSVTVTGSHFYQSSKMKCRFGDGLNANEVVDARYISTSSFLCETGDLQLATAAVTTSRPVFVSFNGVDFIYTGFKFNFNVPHTIASVLPSSGPVGGGTAVTISGTNFVQSQYMLCKFGEYETSPGRFLSSSQVLCATPAHPSGAVEVQVSMNGEDFVGGASGHAIDFSFEVGVSVVGVSPSIGHFEGGSIVTLSGTNFVDSGANLQCMFGSVPSPAAATYVSSSVITCVAPPSPNNKLLGLNSETVNVRVTINGADYSYGNRGVGFVYVKEPTVANVSPEVVSENTAGVKLLVSGSDFFDTSALMCAFGGSSILTEAKWLSSGLLQCSTPSNLVPSSGSSSVDVYVTCNGGEDLSSTSASLEIVTKDVGVSMAPLYGTSDGNTAVTVTGNSWSTTAESACLFGKIKVPMLTDSSIARSGICRSPRHQEGIVKVQATNNGITWAEVGEFEFKPVPTVTTISPVLGDVSGGTVVTVSGVNLENSVSCRFGGEAGDATANVISASVTEVVCIAPPSVVRGKFDDGYRVVELLNSAGDFTSNEVLFLYHDTVSVIHTYPKSGPVKGGSAVLVHGRNFIDTPNLSCKFGDKSAKARFLSGSQISCVTAPADDVLGDVAVKVSLNGVDFSAASATYKFDAPIQVASVTPSFGPILGGTIVRVVASNVRYTGAVGCRFGEVFVTATFLSGEEIECVSPPSGSIGSVDVTITLNGVDYDNAVVGMATFSYVATPEVLSISPRTGWRDGGVELTLSTRNLVGKGLGSLECNFWSRYGSVRTPVSHVDQSMDVVKCLTPPQKQADAQMVSLDDTVGVSLVYSSSPKSHEAGGSLFTYLDSMLVDRIVPMSGSHLGGTEVQVYGENFVNEKDLVCVFSPTSGEAPLETEASFVSNTVVVCKSPPYFSSGAATVTVASTDDSVRTFRTMGKFTYFNQPHVESVYPNWGVRSGGTVVTLSGDGFGRRFDGDVIDADKLVNQQLLCRFGNNTHPTPGRYISEQQVECMTPMASGDVGSGSVVFVEVSMNGGYDWTDSGVEFTYTQMVRLEAVSPAFGSVSGGTIVTMSGAGIDQTLVDQSAGDLWCHFGEEAVAGSITADAAGSYSVTCQAPAARSGREGNVAVEVSFGLGKNDRTKSNVLFKYLDDAIVSNVYPVSGLLEGGDIVLLDGARFANTASLVCRFGGAEGMAIWMNSGRVKCVTPVWVGSSDEHVAVEVSLNGVDFIDTGFTFVFKGSPTVISVSPTTVEAEGGTSVTLTGVNLGSVSACKFGEFGSRSRVSVLNGESVVCAAPRLPLRSSMEGDTVALFLSTGGGYFDSGIAMAYSTFKADTTLYTETLVDPTEGDGIPKIDSIYPDSVSSQVSDMVSVYGEFFSNRAGLGCMFGTTFVGAIYISSKEIKCASPTRAPGVVLFEVVQGGSGYFSVDNFKFTFTADASIAMAVPAFGPVGGRTVVSLIGSNMVENTIAEVGGESENVVLCRFGTLQVRALSFSNNEIKCASPAALDLLNPATVRLDVSSNNGTTWSRSYVPFAYEREVQIHSLNPSRGIVDGGTQILVEGYRFKNSTNLKCKFGESVVQAVYLNPSELFCTAPPRSSGFVDVEVSTNGLDFSWTMVQYEYYDKLVVNDIWPSVGGGLIGNTVVSIFGSGFKRELGMACRFGQVIVPAKLVAEDGSSLICASPPHLPGLVSFAVLRDAFNGNKEVATGQHQFLYVNEPSVLKIAPSEGKVDGGNPVYVVGTNFVNTTALGCKFGNLVSRATLISKNALVCIAPPVSSDMTVSLTVTINGLDYTSGGVVYNYKEACKIGHYCGPSASSYNLPAPNGTYVPVANALNFTLCEPGTFQPRMGMSSCLACPVGYFCPDFGLSKPVVCPAGFICDEMGLRTAVTPCVEGYYCKPGTKTSDVTSFPDGGDWITDTDTGIVSVDVSGRPWSFIDRERPASGSRRIEQPPIDADLTAERPLTCPVGHYCRAGHYCPSQTKAVVCPAGHYCPGVGNVKPIECYPGTHNPAVGQSNCTLCSAGNICPGWGRTDPEKCPAGFVCASLGLSVPAMLCPPGYFCEEGTLTIDPSDPLIQGPKACSAGVFCLGGVAHNLTIDWVPGLKTGVSAPQTCTEGSYCQAASTEATGSGPCFPGHYCKPGSVYPEKVPLGNFASRPGSVASTLCFPGSYAPLESTEVCRSCPAGYTCQGYGTYEPRICEAGTFRSKADSVTCRLCPAGTFSPYQGATDISQCLPCPAGRVCGMQGMTNMASSVSCPGGYACGAGTNRANQFKHKCPAGYYCQPNTVPSRQFDLTCEKGHYCLRGTPLYLATRNKCNVRFFCPPGTSSPNSPLTKCPKRTVSLTGATSMSECIIEEVDVCDKGVLPYIGDANPFEDKSFYPKHEYRLLSYDENLYDSAPLVEFNSEKEKNPTGEVEVLRKIIPVNTSSSVDYYKNDTIEVFRTCTPYGLEDSEDSVIVMGRNFRESDLLTCRFTACLQADWGNDPSIKSSYKDTVYYNMPRYCRNFDGTPVSEQGMGKRKIIVKAKYISPTRVECQMPRYSFNMTGGYSWMNTRNPYQTVERLDIQDNPYEFDGSFVDQDPEFVDFFDIEGGMYDFPANENTFLSSGHPDPSSQVGERDFHGKCKRDVNGSIYYLQKCNGFEISEKSCTFRGDDDKWWGDYVDEDGFIKYDEADPDKQIPNQYAPVTDAGFRHKRLYSLVIDCTDGEILEGYCDNVPEPGKRLNPCLTAQVMVEVSNNGQKFSNDDLVYRHTVESDNSDDNGETQIGASTTKGLLVKGTFTTFTYISKDKSEDTLQLQSIEANMDEFMGVKNTDRLVCERSVYSEEGERNREQGWFDFPHMNYARLSFDFRNIPPEMVYNEHYKIAIYASPSRCLNEYCNPTTRMRMPPQEVLPCIQPMDLPKWFLEAPNKNQVMNITMLSLEDSIVKVEIHIVHGSFVASSDFFRNTLTVGINAPGRAMVEMGEQLLVGREGILGFDDKNRKRIRKKSPYVSWEESLMHTSFIYGIQYTKEMGDGISYPLNMPPRFESHTKGRILMSMNTTYDSSEVTPTVLDSIEDVKVTSTWWEISNRFSTPNEAKEAVDMYFETFHDITYDDPNVDSYNQYGFGPFEQIVLPYLPFFSNCREFDSYIPLWALLEDSESCEMPDPTGDRSDGDVQAYWGTTGREDIPALPHQDQVVVVYWWDVMASPVSDECVRTVYCDYEENLGTPDYYPRWFEASSGDGLYNIFEFPIDFSIFTGRTNTRSGAEDNVNNMISDFLVSTDNQRGVEVDRGGAEDALEGEICLIMCYPREMAMTIMYYQITKIEKHIITVEMSLGDVYDKDQDNTGYSVTFEYFPLNWMDLIVKFAFDTEVFAVLFITIGIITVVITGAYWIVIRFTTQLESPPRLRFSGMLSLVCPPAFTGVGLGMIPILMVTMASTVLLRGYKVFPAFFDPTPLATNEKVFGDFKDGGSDWVIFGPEPTLSDGSPDDEGRTSMWRKMHWMDPKVDPGRIQQAQFGRMGLAFLVMGMMCIFEGAHIFLPQRVSKREKQMEQKRDKNADKDSIWIPTVWKRSNMIYTSVMMVMFLTFLVEFSYWGQFGDYIWWVILILKIVAQFVGQVVDNQLNEALLSAPVNTSLGLVQGMVTLSADDFKDFLFSYLVEFGFLLCERVYIDPGLGDFLDFVDEQWGLFYERLLRQMPKWLTGRLITAKTKEEEEQEKSDRQKEIENLVQDGAETVEPILDSYGSYCCDTMSLLYTIFNIFLLMMYRDETSIPDYYGIKEKDMFFYLLFAVMIVPFQLVADILIHSCLELYHGWKIYDYLVYTRYRFLQRETRWKGLEDSLDECIEESMRTMDQMCFSSQFYMMMTIHVNGIMYMVLSIEIMIRAEYNMFGDPAFYIVTLFVIGFSLATKQFLIWAALKVNLWRIKHENTAWHTTVEDEDEFDIPGWDDMKGASHDAYLMNQRITSETFRYKFLNYNRAWIINQLPTILTPRTLRRSRPYLINQFTRILNAMNQDISSDSDMDDGPKFGIPILNAPTRKLLRWWLNQAQRRLKLREVVQPLINRARGTQCEQCLSRKLLQVELVISIEDLDDRFQAEHPDEEFDQILWKNFWQKHAQYRTVCLNCISQRKEKERREALAGALKDEDEDDGADYPSEFGPVFLNAASNAILLGWYKAAQNRLFGKDSGAKRRARALIPVSDDEGEEMSQAWAQEALVLSESSKLIAIKWLRTARAKIQKDKGFEGGMTRTRKARPGDKYKSGKKSKTRRK</sequence>
<feature type="domain" description="IPT/TIG" evidence="4">
    <location>
        <begin position="582"/>
        <end position="668"/>
    </location>
</feature>
<dbReference type="PANTHER" id="PTHR46769:SF2">
    <property type="entry name" value="FIBROCYSTIN-L ISOFORM 2 PRECURSOR-RELATED"/>
    <property type="match status" value="1"/>
</dbReference>
<feature type="domain" description="IPT/TIG" evidence="4">
    <location>
        <begin position="2505"/>
        <end position="2596"/>
    </location>
</feature>
<feature type="domain" description="IPT/TIG" evidence="4">
    <location>
        <begin position="757"/>
        <end position="845"/>
    </location>
</feature>
<dbReference type="InterPro" id="IPR002909">
    <property type="entry name" value="IPT_dom"/>
</dbReference>
<keyword evidence="6" id="KW-1185">Reference proteome</keyword>
<feature type="transmembrane region" description="Helical" evidence="3">
    <location>
        <begin position="6356"/>
        <end position="6383"/>
    </location>
</feature>
<feature type="domain" description="IPT/TIG" evidence="4">
    <location>
        <begin position="3150"/>
        <end position="3245"/>
    </location>
</feature>
<reference evidence="5" key="1">
    <citation type="submission" date="2022-07" db="EMBL/GenBank/DDBJ databases">
        <title>Genome analysis of Parmales, a sister group of diatoms, reveals the evolutionary specialization of diatoms from phago-mixotrophs to photoautotrophs.</title>
        <authorList>
            <person name="Ban H."/>
            <person name="Sato S."/>
            <person name="Yoshikawa S."/>
            <person name="Kazumasa Y."/>
            <person name="Nakamura Y."/>
            <person name="Ichinomiya M."/>
            <person name="Saitoh K."/>
            <person name="Sato N."/>
            <person name="Blanc-Mathieu R."/>
            <person name="Endo H."/>
            <person name="Kuwata A."/>
            <person name="Ogata H."/>
        </authorList>
    </citation>
    <scope>NUCLEOTIDE SEQUENCE</scope>
</reference>
<feature type="domain" description="IPT/TIG" evidence="4">
    <location>
        <begin position="2685"/>
        <end position="2771"/>
    </location>
</feature>
<comment type="caution">
    <text evidence="5">The sequence shown here is derived from an EMBL/GenBank/DDBJ whole genome shotgun (WGS) entry which is preliminary data.</text>
</comment>
<feature type="domain" description="IPT/TIG" evidence="4">
    <location>
        <begin position="3429"/>
        <end position="3521"/>
    </location>
</feature>
<evidence type="ECO:0000313" key="6">
    <source>
        <dbReference type="Proteomes" id="UP001165082"/>
    </source>
</evidence>
<feature type="domain" description="IPT/TIG" evidence="4">
    <location>
        <begin position="2863"/>
        <end position="2958"/>
    </location>
</feature>
<feature type="domain" description="IPT/TIG" evidence="4">
    <location>
        <begin position="1480"/>
        <end position="1572"/>
    </location>
</feature>
<feature type="domain" description="IPT/TIG" evidence="4">
    <location>
        <begin position="1223"/>
        <end position="1313"/>
    </location>
</feature>
<dbReference type="Gene3D" id="2.10.50.10">
    <property type="entry name" value="Tumor Necrosis Factor Receptor, subunit A, domain 2"/>
    <property type="match status" value="2"/>
</dbReference>
<feature type="domain" description="IPT/TIG" evidence="4">
    <location>
        <begin position="492"/>
        <end position="580"/>
    </location>
</feature>
<feature type="domain" description="IPT/TIG" evidence="4">
    <location>
        <begin position="174"/>
        <end position="258"/>
    </location>
</feature>
<feature type="transmembrane region" description="Helical" evidence="3">
    <location>
        <begin position="6726"/>
        <end position="6746"/>
    </location>
</feature>
<feature type="domain" description="IPT/TIG" evidence="4">
    <location>
        <begin position="4676"/>
        <end position="4761"/>
    </location>
</feature>
<feature type="domain" description="IPT/TIG" evidence="4">
    <location>
        <begin position="2960"/>
        <end position="3048"/>
    </location>
</feature>
<feature type="domain" description="IPT/TIG" evidence="4">
    <location>
        <begin position="4198"/>
        <end position="4282"/>
    </location>
</feature>
<organism evidence="5 6">
    <name type="scientific">Triparma retinervis</name>
    <dbReference type="NCBI Taxonomy" id="2557542"/>
    <lineage>
        <taxon>Eukaryota</taxon>
        <taxon>Sar</taxon>
        <taxon>Stramenopiles</taxon>
        <taxon>Ochrophyta</taxon>
        <taxon>Bolidophyceae</taxon>
        <taxon>Parmales</taxon>
        <taxon>Triparmaceae</taxon>
        <taxon>Triparma</taxon>
    </lineage>
</organism>
<dbReference type="PANTHER" id="PTHR46769">
    <property type="entry name" value="POLYCYSTIC KIDNEY AND HEPATIC DISEASE 1 (AUTOSOMAL RECESSIVE)-LIKE 1"/>
    <property type="match status" value="1"/>
</dbReference>
<keyword evidence="3" id="KW-0812">Transmembrane</keyword>
<feature type="domain" description="IPT/TIG" evidence="4">
    <location>
        <begin position="4396"/>
        <end position="4495"/>
    </location>
</feature>
<dbReference type="Gene3D" id="2.60.40.10">
    <property type="entry name" value="Immunoglobulins"/>
    <property type="match status" value="48"/>
</dbReference>
<feature type="domain" description="IPT/TIG" evidence="4">
    <location>
        <begin position="1969"/>
        <end position="2051"/>
    </location>
</feature>
<feature type="domain" description="IPT/TIG" evidence="4">
    <location>
        <begin position="2230"/>
        <end position="2318"/>
    </location>
</feature>
<dbReference type="InterPro" id="IPR009030">
    <property type="entry name" value="Growth_fac_rcpt_cys_sf"/>
</dbReference>
<protein>
    <recommendedName>
        <fullName evidence="4">IPT/TIG domain-containing protein</fullName>
    </recommendedName>
</protein>
<dbReference type="EMBL" id="BRXZ01001194">
    <property type="protein sequence ID" value="GMH64978.1"/>
    <property type="molecule type" value="Genomic_DNA"/>
</dbReference>
<feature type="domain" description="IPT/TIG" evidence="4">
    <location>
        <begin position="3611"/>
        <end position="3699"/>
    </location>
</feature>
<feature type="region of interest" description="Disordered" evidence="2">
    <location>
        <begin position="7181"/>
        <end position="7211"/>
    </location>
</feature>
<feature type="domain" description="IPT/TIG" evidence="4">
    <location>
        <begin position="3523"/>
        <end position="3609"/>
    </location>
</feature>
<evidence type="ECO:0000259" key="4">
    <source>
        <dbReference type="SMART" id="SM00429"/>
    </source>
</evidence>
<feature type="domain" description="IPT/TIG" evidence="4">
    <location>
        <begin position="1401"/>
        <end position="1475"/>
    </location>
</feature>
<keyword evidence="1" id="KW-0732">Signal</keyword>
<keyword evidence="3" id="KW-0472">Membrane</keyword>
<feature type="domain" description="IPT/TIG" evidence="4">
    <location>
        <begin position="4109"/>
        <end position="4194"/>
    </location>
</feature>
<feature type="domain" description="IPT/TIG" evidence="4">
    <location>
        <begin position="3701"/>
        <end position="3804"/>
    </location>
</feature>
<feature type="domain" description="IPT/TIG" evidence="4">
    <location>
        <begin position="2321"/>
        <end position="2409"/>
    </location>
</feature>
<feature type="domain" description="IPT/TIG" evidence="4">
    <location>
        <begin position="1322"/>
        <end position="1399"/>
    </location>
</feature>
<dbReference type="Pfam" id="PF01833">
    <property type="entry name" value="TIG"/>
    <property type="match status" value="44"/>
</dbReference>
<dbReference type="SMART" id="SM01411">
    <property type="entry name" value="Ephrin_rec_like"/>
    <property type="match status" value="5"/>
</dbReference>
<dbReference type="OrthoDB" id="439917at2759"/>
<dbReference type="InterPro" id="IPR011641">
    <property type="entry name" value="Tyr-kin_ephrin_A/B_rcpt-like"/>
</dbReference>
<evidence type="ECO:0000313" key="5">
    <source>
        <dbReference type="EMBL" id="GMH64978.1"/>
    </source>
</evidence>
<dbReference type="Proteomes" id="UP001165082">
    <property type="component" value="Unassembled WGS sequence"/>
</dbReference>
<feature type="domain" description="IPT/TIG" evidence="4">
    <location>
        <begin position="317"/>
        <end position="404"/>
    </location>
</feature>
<keyword evidence="3" id="KW-1133">Transmembrane helix</keyword>
<feature type="transmembrane region" description="Helical" evidence="3">
    <location>
        <begin position="6803"/>
        <end position="6825"/>
    </location>
</feature>
<feature type="domain" description="IPT/TIG" evidence="4">
    <location>
        <begin position="406"/>
        <end position="490"/>
    </location>
</feature>
<evidence type="ECO:0000256" key="2">
    <source>
        <dbReference type="SAM" id="MobiDB-lite"/>
    </source>
</evidence>
<feature type="domain" description="IPT/TIG" evidence="4">
    <location>
        <begin position="670"/>
        <end position="755"/>
    </location>
</feature>
<proteinExistence type="predicted"/>
<feature type="domain" description="IPT/TIG" evidence="4">
    <location>
        <begin position="4583"/>
        <end position="4674"/>
    </location>
</feature>
<dbReference type="Pfam" id="PF07699">
    <property type="entry name" value="Ephrin_rec_like"/>
    <property type="match status" value="1"/>
</dbReference>
<feature type="transmembrane region" description="Helical" evidence="3">
    <location>
        <begin position="6516"/>
        <end position="6536"/>
    </location>
</feature>
<evidence type="ECO:0000256" key="1">
    <source>
        <dbReference type="ARBA" id="ARBA00022729"/>
    </source>
</evidence>
<feature type="domain" description="IPT/TIG" evidence="4">
    <location>
        <begin position="1765"/>
        <end position="1853"/>
    </location>
</feature>
<dbReference type="InterPro" id="IPR013783">
    <property type="entry name" value="Ig-like_fold"/>
</dbReference>
<feature type="domain" description="IPT/TIG" evidence="4">
    <location>
        <begin position="4010"/>
        <end position="4107"/>
    </location>
</feature>
<feature type="domain" description="IPT/TIG" evidence="4">
    <location>
        <begin position="2053"/>
        <end position="2141"/>
    </location>
</feature>
<dbReference type="SMART" id="SM00429">
    <property type="entry name" value="IPT"/>
    <property type="match status" value="42"/>
</dbReference>
<feature type="domain" description="IPT/TIG" evidence="4">
    <location>
        <begin position="3057"/>
        <end position="3146"/>
    </location>
</feature>